<dbReference type="SUPFAM" id="SSF54427">
    <property type="entry name" value="NTF2-like"/>
    <property type="match status" value="1"/>
</dbReference>
<evidence type="ECO:0000313" key="3">
    <source>
        <dbReference type="Proteomes" id="UP001176961"/>
    </source>
</evidence>
<evidence type="ECO:0000259" key="1">
    <source>
        <dbReference type="Pfam" id="PF14534"/>
    </source>
</evidence>
<sequence>MESSEEAKSILKPFFEEILKNREEQNFEKAAAQFDPDAVFIEKGKKVIYGREDLKKEHESFREKIGKGTAKISDDRYLMAGDYIIVNANYEITPEKGPVVKGNFTQIWRKTDDKYLVLHEEFTAQEA</sequence>
<keyword evidence="3" id="KW-1185">Reference proteome</keyword>
<proteinExistence type="predicted"/>
<organism evidence="2 3">
    <name type="scientific">Cylicocyclus nassatus</name>
    <name type="common">Nematode worm</name>
    <dbReference type="NCBI Taxonomy" id="53992"/>
    <lineage>
        <taxon>Eukaryota</taxon>
        <taxon>Metazoa</taxon>
        <taxon>Ecdysozoa</taxon>
        <taxon>Nematoda</taxon>
        <taxon>Chromadorea</taxon>
        <taxon>Rhabditida</taxon>
        <taxon>Rhabditina</taxon>
        <taxon>Rhabditomorpha</taxon>
        <taxon>Strongyloidea</taxon>
        <taxon>Strongylidae</taxon>
        <taxon>Cylicocyclus</taxon>
    </lineage>
</organism>
<dbReference type="Pfam" id="PF14534">
    <property type="entry name" value="DUF4440"/>
    <property type="match status" value="1"/>
</dbReference>
<name>A0AA36H5H2_CYLNA</name>
<evidence type="ECO:0000313" key="2">
    <source>
        <dbReference type="EMBL" id="CAJ0604486.1"/>
    </source>
</evidence>
<protein>
    <recommendedName>
        <fullName evidence="1">DUF4440 domain-containing protein</fullName>
    </recommendedName>
</protein>
<dbReference type="Gene3D" id="3.10.450.50">
    <property type="match status" value="1"/>
</dbReference>
<accession>A0AA36H5H2</accession>
<comment type="caution">
    <text evidence="2">The sequence shown here is derived from an EMBL/GenBank/DDBJ whole genome shotgun (WGS) entry which is preliminary data.</text>
</comment>
<dbReference type="PANTHER" id="PTHR31664">
    <property type="entry name" value="PROTEIN CBG16427"/>
    <property type="match status" value="1"/>
</dbReference>
<dbReference type="AlphaFoldDB" id="A0AA36H5H2"/>
<dbReference type="EMBL" id="CATQJL010000305">
    <property type="protein sequence ID" value="CAJ0604486.1"/>
    <property type="molecule type" value="Genomic_DNA"/>
</dbReference>
<dbReference type="Proteomes" id="UP001176961">
    <property type="component" value="Unassembled WGS sequence"/>
</dbReference>
<reference evidence="2" key="1">
    <citation type="submission" date="2023-07" db="EMBL/GenBank/DDBJ databases">
        <authorList>
            <consortium name="CYATHOMIX"/>
        </authorList>
    </citation>
    <scope>NUCLEOTIDE SEQUENCE</scope>
    <source>
        <strain evidence="2">N/A</strain>
    </source>
</reference>
<gene>
    <name evidence="2" type="ORF">CYNAS_LOCUS16469</name>
</gene>
<feature type="domain" description="DUF4440" evidence="1">
    <location>
        <begin position="16"/>
        <end position="116"/>
    </location>
</feature>
<dbReference type="InterPro" id="IPR027843">
    <property type="entry name" value="DUF4440"/>
</dbReference>
<dbReference type="PANTHER" id="PTHR31664:SF4">
    <property type="entry name" value="DUF4440 DOMAIN-CONTAINING PROTEIN"/>
    <property type="match status" value="1"/>
</dbReference>
<dbReference type="InterPro" id="IPR032710">
    <property type="entry name" value="NTF2-like_dom_sf"/>
</dbReference>